<dbReference type="Pfam" id="PF20841">
    <property type="entry name" value="NtrZ"/>
    <property type="match status" value="1"/>
</dbReference>
<dbReference type="AlphaFoldDB" id="A0A328AXM7"/>
<feature type="compositionally biased region" description="Basic and acidic residues" evidence="1">
    <location>
        <begin position="111"/>
        <end position="128"/>
    </location>
</feature>
<evidence type="ECO:0000256" key="2">
    <source>
        <dbReference type="SAM" id="SignalP"/>
    </source>
</evidence>
<feature type="chain" id="PRO_5016234910" evidence="2">
    <location>
        <begin position="26"/>
        <end position="128"/>
    </location>
</feature>
<dbReference type="RefSeq" id="WP_111456660.1">
    <property type="nucleotide sequence ID" value="NZ_QFYP01000001.1"/>
</dbReference>
<keyword evidence="4" id="KW-1185">Reference proteome</keyword>
<accession>A0A328AXM7</accession>
<evidence type="ECO:0000256" key="1">
    <source>
        <dbReference type="SAM" id="MobiDB-lite"/>
    </source>
</evidence>
<comment type="caution">
    <text evidence="3">The sequence shown here is derived from an EMBL/GenBank/DDBJ whole genome shotgun (WGS) entry which is preliminary data.</text>
</comment>
<sequence length="128" mass="13639">MSSRRITSLIVATALLGAVAGAAQAADKANPLDFTVRTEPSATAPAGLKSLKWDARKGRWGLTLNMDQPDARPSTWNDVAAGAYYRITPSLQVGGAVALGDQQLMQGPKKLTPDEGQPRVRLESSFKF</sequence>
<proteinExistence type="predicted"/>
<dbReference type="InterPro" id="IPR048887">
    <property type="entry name" value="NtrZ-like"/>
</dbReference>
<gene>
    <name evidence="3" type="ORF">DJ021_05885</name>
</gene>
<dbReference type="Proteomes" id="UP000249842">
    <property type="component" value="Unassembled WGS sequence"/>
</dbReference>
<reference evidence="4" key="1">
    <citation type="submission" date="2018-05" db="EMBL/GenBank/DDBJ databases">
        <authorList>
            <person name="Li X."/>
        </authorList>
    </citation>
    <scope>NUCLEOTIDE SEQUENCE [LARGE SCALE GENOMIC DNA]</scope>
    <source>
        <strain evidence="4">HKS-05</strain>
    </source>
</reference>
<dbReference type="EMBL" id="QFYP01000001">
    <property type="protein sequence ID" value="RAK59367.1"/>
    <property type="molecule type" value="Genomic_DNA"/>
</dbReference>
<protein>
    <submittedName>
        <fullName evidence="3">Uncharacterized protein</fullName>
    </submittedName>
</protein>
<name>A0A328AXM7_9CAUL</name>
<evidence type="ECO:0000313" key="3">
    <source>
        <dbReference type="EMBL" id="RAK59367.1"/>
    </source>
</evidence>
<keyword evidence="2" id="KW-0732">Signal</keyword>
<dbReference type="OrthoDB" id="7628828at2"/>
<feature type="signal peptide" evidence="2">
    <location>
        <begin position="1"/>
        <end position="25"/>
    </location>
</feature>
<organism evidence="3 4">
    <name type="scientific">Phenylobacterium hankyongense</name>
    <dbReference type="NCBI Taxonomy" id="1813876"/>
    <lineage>
        <taxon>Bacteria</taxon>
        <taxon>Pseudomonadati</taxon>
        <taxon>Pseudomonadota</taxon>
        <taxon>Alphaproteobacteria</taxon>
        <taxon>Caulobacterales</taxon>
        <taxon>Caulobacteraceae</taxon>
        <taxon>Phenylobacterium</taxon>
    </lineage>
</organism>
<evidence type="ECO:0000313" key="4">
    <source>
        <dbReference type="Proteomes" id="UP000249842"/>
    </source>
</evidence>
<feature type="region of interest" description="Disordered" evidence="1">
    <location>
        <begin position="106"/>
        <end position="128"/>
    </location>
</feature>